<dbReference type="AlphaFoldDB" id="A0A1I5FBI1"/>
<proteinExistence type="predicted"/>
<feature type="signal peptide" evidence="1">
    <location>
        <begin position="1"/>
        <end position="26"/>
    </location>
</feature>
<evidence type="ECO:0008006" key="4">
    <source>
        <dbReference type="Google" id="ProtNLM"/>
    </source>
</evidence>
<dbReference type="eggNOG" id="ENOG502ZBDW">
    <property type="taxonomic scope" value="Bacteria"/>
</dbReference>
<sequence>MRTGLTVSAACLAALALPLSAAPASAAADPPPPDRIVIDVLTVNGSGCHAGTAAVATASDNTSFTVTYSDYLAQAGGNSDPTDFRKNCQINLGVHVPQGFTYAIAGADYRGFAHLEAGASGMEKANYYHQGMAQTTPVSHTIRGGYSDNWQFSDRTDVSELVFKPCGEDRNFNINTELRVYKGTSDPSRTSFMTFDSTDGSVKTTYHFAWKKCPA</sequence>
<evidence type="ECO:0000313" key="3">
    <source>
        <dbReference type="Proteomes" id="UP000183413"/>
    </source>
</evidence>
<keyword evidence="1" id="KW-0732">Signal</keyword>
<name>A0A1I5FBI1_9ACTN</name>
<dbReference type="EMBL" id="FOVH01000004">
    <property type="protein sequence ID" value="SFO20999.1"/>
    <property type="molecule type" value="Genomic_DNA"/>
</dbReference>
<dbReference type="Proteomes" id="UP000183413">
    <property type="component" value="Unassembled WGS sequence"/>
</dbReference>
<evidence type="ECO:0000313" key="2">
    <source>
        <dbReference type="EMBL" id="SFO20999.1"/>
    </source>
</evidence>
<dbReference type="OrthoDB" id="3432025at2"/>
<dbReference type="PANTHER" id="PTHR38847:SF1">
    <property type="entry name" value="PSEUDOURIDINE SYNTHASE RSUA_RLUA-LIKE DOMAIN-CONTAINING PROTEIN"/>
    <property type="match status" value="1"/>
</dbReference>
<dbReference type="InParanoid" id="A0A1I5FBI1"/>
<dbReference type="Pfam" id="PF14273">
    <property type="entry name" value="DUF4360"/>
    <property type="match status" value="1"/>
</dbReference>
<organism evidence="2 3">
    <name type="scientific">Actinomadura madurae</name>
    <dbReference type="NCBI Taxonomy" id="1993"/>
    <lineage>
        <taxon>Bacteria</taxon>
        <taxon>Bacillati</taxon>
        <taxon>Actinomycetota</taxon>
        <taxon>Actinomycetes</taxon>
        <taxon>Streptosporangiales</taxon>
        <taxon>Thermomonosporaceae</taxon>
        <taxon>Actinomadura</taxon>
    </lineage>
</organism>
<feature type="chain" id="PRO_5010357859" description="DUF4360 domain-containing protein" evidence="1">
    <location>
        <begin position="27"/>
        <end position="215"/>
    </location>
</feature>
<evidence type="ECO:0000256" key="1">
    <source>
        <dbReference type="SAM" id="SignalP"/>
    </source>
</evidence>
<dbReference type="STRING" id="1993.SAMN04489713_104519"/>
<dbReference type="PANTHER" id="PTHR38847">
    <property type="match status" value="1"/>
</dbReference>
<keyword evidence="3" id="KW-1185">Reference proteome</keyword>
<gene>
    <name evidence="2" type="ORF">SAMN04489713_104519</name>
</gene>
<accession>A0A1I5FBI1</accession>
<dbReference type="RefSeq" id="WP_021599994.1">
    <property type="nucleotide sequence ID" value="NZ_CP094266.1"/>
</dbReference>
<reference evidence="2 3" key="1">
    <citation type="submission" date="2016-10" db="EMBL/GenBank/DDBJ databases">
        <authorList>
            <person name="de Groot N.N."/>
        </authorList>
    </citation>
    <scope>NUCLEOTIDE SEQUENCE [LARGE SCALE GENOMIC DNA]</scope>
    <source>
        <strain evidence="2 3">DSM 43067</strain>
    </source>
</reference>
<protein>
    <recommendedName>
        <fullName evidence="4">DUF4360 domain-containing protein</fullName>
    </recommendedName>
</protein>
<dbReference type="InterPro" id="IPR025649">
    <property type="entry name" value="DUF4360"/>
</dbReference>